<proteinExistence type="predicted"/>
<gene>
    <name evidence="1" type="ORF">QYS49_14345</name>
</gene>
<protein>
    <submittedName>
        <fullName evidence="1">Uncharacterized protein</fullName>
    </submittedName>
</protein>
<evidence type="ECO:0000313" key="2">
    <source>
        <dbReference type="Proteomes" id="UP001230496"/>
    </source>
</evidence>
<accession>A0AA49GBC7</accession>
<dbReference type="EMBL" id="CP129971">
    <property type="protein sequence ID" value="WKK78116.2"/>
    <property type="molecule type" value="Genomic_DNA"/>
</dbReference>
<evidence type="ECO:0000313" key="1">
    <source>
        <dbReference type="EMBL" id="WKK78116.2"/>
    </source>
</evidence>
<dbReference type="AlphaFoldDB" id="A0AA49GBC7"/>
<dbReference type="RefSeq" id="WP_308348893.1">
    <property type="nucleotide sequence ID" value="NZ_CP129971.1"/>
</dbReference>
<reference evidence="1 2" key="1">
    <citation type="submission" date="2023-08" db="EMBL/GenBank/DDBJ databases">
        <title>Comparative genomics and taxonomic characterization of three novel marine species of genus Marivirga.</title>
        <authorList>
            <person name="Muhammad N."/>
            <person name="Kim S.-G."/>
        </authorList>
    </citation>
    <scope>NUCLEOTIDE SEQUENCE [LARGE SCALE GENOMIC DNA]</scope>
    <source>
        <strain evidence="1 2">BDSF4-3</strain>
    </source>
</reference>
<name>A0AA49GBC7_9BACT</name>
<dbReference type="Proteomes" id="UP001230496">
    <property type="component" value="Chromosome"/>
</dbReference>
<dbReference type="KEGG" id="msaa:QYS49_14345"/>
<keyword evidence="2" id="KW-1185">Reference proteome</keyword>
<sequence length="42" mass="5201">MRDKAYIHLKELVDEVYRTGKFVFLKDGNKRKGYYIRYFNKP</sequence>
<organism evidence="1 2">
    <name type="scientific">Marivirga salinarum</name>
    <dbReference type="NCBI Taxonomy" id="3059078"/>
    <lineage>
        <taxon>Bacteria</taxon>
        <taxon>Pseudomonadati</taxon>
        <taxon>Bacteroidota</taxon>
        <taxon>Cytophagia</taxon>
        <taxon>Cytophagales</taxon>
        <taxon>Marivirgaceae</taxon>
        <taxon>Marivirga</taxon>
    </lineage>
</organism>